<dbReference type="Gene3D" id="3.10.10.10">
    <property type="entry name" value="HIV Type 1 Reverse Transcriptase, subunit A, domain 1"/>
    <property type="match status" value="1"/>
</dbReference>
<dbReference type="InterPro" id="IPR043502">
    <property type="entry name" value="DNA/RNA_pol_sf"/>
</dbReference>
<evidence type="ECO:0000313" key="2">
    <source>
        <dbReference type="EMBL" id="RDX80929.1"/>
    </source>
</evidence>
<reference evidence="2" key="1">
    <citation type="submission" date="2018-05" db="EMBL/GenBank/DDBJ databases">
        <title>Draft genome of Mucuna pruriens seed.</title>
        <authorList>
            <person name="Nnadi N.E."/>
            <person name="Vos R."/>
            <person name="Hasami M.H."/>
            <person name="Devisetty U.K."/>
            <person name="Aguiy J.C."/>
        </authorList>
    </citation>
    <scope>NUCLEOTIDE SEQUENCE [LARGE SCALE GENOMIC DNA]</scope>
    <source>
        <strain evidence="2">JCA_2017</strain>
    </source>
</reference>
<accession>A0A371FRG4</accession>
<organism evidence="2 3">
    <name type="scientific">Mucuna pruriens</name>
    <name type="common">Velvet bean</name>
    <name type="synonym">Dolichos pruriens</name>
    <dbReference type="NCBI Taxonomy" id="157652"/>
    <lineage>
        <taxon>Eukaryota</taxon>
        <taxon>Viridiplantae</taxon>
        <taxon>Streptophyta</taxon>
        <taxon>Embryophyta</taxon>
        <taxon>Tracheophyta</taxon>
        <taxon>Spermatophyta</taxon>
        <taxon>Magnoliopsida</taxon>
        <taxon>eudicotyledons</taxon>
        <taxon>Gunneridae</taxon>
        <taxon>Pentapetalae</taxon>
        <taxon>rosids</taxon>
        <taxon>fabids</taxon>
        <taxon>Fabales</taxon>
        <taxon>Fabaceae</taxon>
        <taxon>Papilionoideae</taxon>
        <taxon>50 kb inversion clade</taxon>
        <taxon>NPAAA clade</taxon>
        <taxon>indigoferoid/millettioid clade</taxon>
        <taxon>Phaseoleae</taxon>
        <taxon>Mucuna</taxon>
    </lineage>
</organism>
<dbReference type="PANTHER" id="PTHR24559">
    <property type="entry name" value="TRANSPOSON TY3-I GAG-POL POLYPROTEIN"/>
    <property type="match status" value="1"/>
</dbReference>
<dbReference type="EMBL" id="QJKJ01008062">
    <property type="protein sequence ID" value="RDX80929.1"/>
    <property type="molecule type" value="Genomic_DNA"/>
</dbReference>
<protein>
    <submittedName>
        <fullName evidence="2">Uncharacterized protein</fullName>
    </submittedName>
</protein>
<keyword evidence="1" id="KW-0175">Coiled coil</keyword>
<name>A0A371FRG4_MUCPR</name>
<gene>
    <name evidence="2" type="ORF">CR513_38436</name>
</gene>
<sequence length="187" mass="22210">MGQKVTFKPLSPKEVSEDQLKMKIKREKEQKKHKEIEKAEKVKRKEIEKNKERQSLCTFYLLICVSMFPLPYLFCLHDSKKCWTISKTYFPRIYQKACLQSRALSTTSNLHWEQLFLTRQPTRLTFEESKEIQQVSKLVGKGWVYKSKSPCAILMILVPKKKDGSWHMCMDCRPINAIIIRYRHLIP</sequence>
<dbReference type="AlphaFoldDB" id="A0A371FRG4"/>
<feature type="non-terminal residue" evidence="2">
    <location>
        <position position="1"/>
    </location>
</feature>
<dbReference type="SUPFAM" id="SSF56672">
    <property type="entry name" value="DNA/RNA polymerases"/>
    <property type="match status" value="1"/>
</dbReference>
<keyword evidence="3" id="KW-1185">Reference proteome</keyword>
<proteinExistence type="predicted"/>
<evidence type="ECO:0000313" key="3">
    <source>
        <dbReference type="Proteomes" id="UP000257109"/>
    </source>
</evidence>
<evidence type="ECO:0000256" key="1">
    <source>
        <dbReference type="SAM" id="Coils"/>
    </source>
</evidence>
<comment type="caution">
    <text evidence="2">The sequence shown here is derived from an EMBL/GenBank/DDBJ whole genome shotgun (WGS) entry which is preliminary data.</text>
</comment>
<dbReference type="InterPro" id="IPR053134">
    <property type="entry name" value="RNA-dir_DNA_polymerase"/>
</dbReference>
<feature type="coiled-coil region" evidence="1">
    <location>
        <begin position="17"/>
        <end position="45"/>
    </location>
</feature>
<dbReference type="PANTHER" id="PTHR24559:SF442">
    <property type="entry name" value="RNA-DIRECTED DNA POLYMERASE HOMOLOG"/>
    <property type="match status" value="1"/>
</dbReference>
<dbReference type="Proteomes" id="UP000257109">
    <property type="component" value="Unassembled WGS sequence"/>
</dbReference>